<keyword evidence="1" id="KW-0732">Signal</keyword>
<dbReference type="RefSeq" id="WP_184015802.1">
    <property type="nucleotide sequence ID" value="NZ_JACHFD010000002.1"/>
</dbReference>
<proteinExistence type="predicted"/>
<evidence type="ECO:0000313" key="3">
    <source>
        <dbReference type="Proteomes" id="UP000557717"/>
    </source>
</evidence>
<protein>
    <submittedName>
        <fullName evidence="2">Autotransporter-associated beta strand protein</fullName>
    </submittedName>
</protein>
<dbReference type="Pfam" id="PF12951">
    <property type="entry name" value="PATR"/>
    <property type="match status" value="3"/>
</dbReference>
<dbReference type="NCBIfam" id="TIGR02601">
    <property type="entry name" value="autotrns_rpt"/>
    <property type="match status" value="2"/>
</dbReference>
<accession>A0A840V9M6</accession>
<reference evidence="2 3" key="1">
    <citation type="submission" date="2020-08" db="EMBL/GenBank/DDBJ databases">
        <title>Genomic Encyclopedia of Type Strains, Phase IV (KMG-IV): sequencing the most valuable type-strain genomes for metagenomic binning, comparative biology and taxonomic classification.</title>
        <authorList>
            <person name="Goeker M."/>
        </authorList>
    </citation>
    <scope>NUCLEOTIDE SEQUENCE [LARGE SCALE GENOMIC DNA]</scope>
    <source>
        <strain evidence="2 3">YC6886</strain>
    </source>
</reference>
<dbReference type="EMBL" id="JACHFD010000002">
    <property type="protein sequence ID" value="MBB5350479.1"/>
    <property type="molecule type" value="Genomic_DNA"/>
</dbReference>
<gene>
    <name evidence="2" type="ORF">HNR46_000703</name>
</gene>
<name>A0A840V9M6_9BACT</name>
<organism evidence="2 3">
    <name type="scientific">Haloferula luteola</name>
    <dbReference type="NCBI Taxonomy" id="595692"/>
    <lineage>
        <taxon>Bacteria</taxon>
        <taxon>Pseudomonadati</taxon>
        <taxon>Verrucomicrobiota</taxon>
        <taxon>Verrucomicrobiia</taxon>
        <taxon>Verrucomicrobiales</taxon>
        <taxon>Verrucomicrobiaceae</taxon>
        <taxon>Haloferula</taxon>
    </lineage>
</organism>
<dbReference type="InterPro" id="IPR013425">
    <property type="entry name" value="Autotrns_rpt"/>
</dbReference>
<dbReference type="Proteomes" id="UP000557717">
    <property type="component" value="Unassembled WGS sequence"/>
</dbReference>
<evidence type="ECO:0000256" key="1">
    <source>
        <dbReference type="ARBA" id="ARBA00022729"/>
    </source>
</evidence>
<keyword evidence="3" id="KW-1185">Reference proteome</keyword>
<comment type="caution">
    <text evidence="2">The sequence shown here is derived from an EMBL/GenBank/DDBJ whole genome shotgun (WGS) entry which is preliminary data.</text>
</comment>
<evidence type="ECO:0000313" key="2">
    <source>
        <dbReference type="EMBL" id="MBB5350479.1"/>
    </source>
</evidence>
<sequence length="1583" mass="156707">MINPFAGATRRSLLNSAMSTRYVAGLVTGVSVLSLQAVTWTGTTSTDWNTGSNWSSSVVPAGVLAEITTTTPNIATVTTAVTSKPDEIRIGSAGTTGQVNIPSGSLGNAAGKTVYIGTGAASVGTLNLADTAGTGGAATGMGAGTGSFTVAVQGADAAGDLIVGDAGATGFLNVNTSGALAITNDLFVGRGTSGVGTLNLDLGAISSGAANNGVWTAFGRLGGNGTLNMTGGTLTSYGSTFVGRDAGSVGTATLSGGEITVQLGQFAVGHLSGEGTFTQSGGTITLNGDQMKVGNETGTGTYTMTGGTIQTNDNELWVGNQSGSVGTFNLEAGTINVANWIAIGREGSEGTVNITGGTITKTGTGNITIGTGSSGLGIVEQSDGLVDVQAGSVMLGETSTGTGNYILSGGTLNIATNDFEVGLGATGTGNLTLNGGTLNTNAIDGGSGTANLVFNGTMIHANGDRADFLNDFDTGDVQAGGMLIDSGTYTLGSANITLTGVGGVTKSGDGSLNLATSTNYIAYEGATVVEGGTLTLPADQFGSPDKTGAITLADGANLGVTPFFKGDQLVPSSMTLGNSALTANFGDIAAAGGVATNSLISVNGPLALNGDTTVNFTGENYQIGQLLLLDYDASQLTGSGSFVLGNLPQGVAANLVVQANYNSTGRTMVYLNVTDVFQVWAGTDATPITATGAILTGSDQIEYVDNLTGVTVGLRVVGEGIPAGTTVTAIDVANEIVTISNAATADEAYVNVSFVGTGTVDGIWDIGTSKNWASQTGGATVGYVDAKPVLFDDTAVGSTDVDLTATVAPTDLVFNNSFLDYTLSGSGSITGTVGLLKKGDASLTISGLTNTFTGDVRLEGGVTTVDVLAAAGANGPIGTANPIQLGGGVLGYSGATTTLTRDLQIDGIGSGIATQNDLTLGSTLTFSGDSNFTKTGDGTLFIDATTARNYASGTIPGGDGGLVVDGGTLVLTGAAGHTVTGEVQVGTLPNIPAHLVLNSTSLITNSWLGLSRGNGDTGVNSSITATDSTIQTVNSSMGFNGDLATNDVLSSFTLTNTQWTNTGIAMWAESQNAEAEVVIEGTSEFICNRLQMGLGANSNVNVVVRDSGKITKGNGWISIGNNAGATVTLEDSGSLTSAEGDFNVADVDVAVGILNVTDSATVSTGGTMFVGKGANTKGYLNISGGSVTAQSWLSVGRYGATSVGEVNVTGGQLLQTGTDTAVIIGEEGMGTLSVSGTGTASVGWELRVAPGATAVGTVNLGTGGVLTTPVLMEPSGGGTSSVVFDGGKLVASASNASFLAVDFVTLNSGGGTIDTGANDIGVPSVMVGAGSLTKVGSGTLTLDATNVFTGTTTVSEGTLSTTSDTVLDDTSSVVVAAGATLNLNFSGTEVVSALTLGGVAMPAGVYTSADSALITGTGAISVGAAPSDPFATWIDGFFPGESDTAIVGPDADPDGDGQSNLVEYALGGSPDDGGDNAKVYALKADSDADVETAENELLLTIAVLSGTPSFTGSPSPTATSGGVVYTVQGSLDLATFDQIATPVSAVTTDLPTVPTGYEYRTFSLDGSNGMDSKGFLRVVVSED</sequence>